<dbReference type="Proteomes" id="UP000282388">
    <property type="component" value="Unassembled WGS sequence"/>
</dbReference>
<dbReference type="AlphaFoldDB" id="A0A3A8EQP3"/>
<proteinExistence type="predicted"/>
<feature type="transmembrane region" description="Helical" evidence="6">
    <location>
        <begin position="76"/>
        <end position="102"/>
    </location>
</feature>
<dbReference type="InterPro" id="IPR036259">
    <property type="entry name" value="MFS_trans_sf"/>
</dbReference>
<keyword evidence="9" id="KW-1185">Reference proteome</keyword>
<feature type="transmembrane region" description="Helical" evidence="6">
    <location>
        <begin position="12"/>
        <end position="32"/>
    </location>
</feature>
<comment type="caution">
    <text evidence="8">The sequence shown here is derived from an EMBL/GenBank/DDBJ whole genome shotgun (WGS) entry which is preliminary data.</text>
</comment>
<gene>
    <name evidence="8" type="ORF">D7V32_04550</name>
</gene>
<dbReference type="OrthoDB" id="6368326at2"/>
<name>A0A3A8EQP3_9GAMM</name>
<feature type="transmembrane region" description="Helical" evidence="6">
    <location>
        <begin position="44"/>
        <end position="64"/>
    </location>
</feature>
<dbReference type="GO" id="GO:0022857">
    <property type="term" value="F:transmembrane transporter activity"/>
    <property type="evidence" value="ECO:0007669"/>
    <property type="project" value="InterPro"/>
</dbReference>
<feature type="transmembrane region" description="Helical" evidence="6">
    <location>
        <begin position="246"/>
        <end position="266"/>
    </location>
</feature>
<protein>
    <submittedName>
        <fullName evidence="8">MFS transporter</fullName>
    </submittedName>
</protein>
<feature type="domain" description="Major facilitator superfamily (MFS) profile" evidence="7">
    <location>
        <begin position="10"/>
        <end position="392"/>
    </location>
</feature>
<evidence type="ECO:0000256" key="5">
    <source>
        <dbReference type="ARBA" id="ARBA00023136"/>
    </source>
</evidence>
<keyword evidence="3 6" id="KW-0812">Transmembrane</keyword>
<dbReference type="Gene3D" id="1.20.1250.20">
    <property type="entry name" value="MFS general substrate transporter like domains"/>
    <property type="match status" value="1"/>
</dbReference>
<dbReference type="PROSITE" id="PS50850">
    <property type="entry name" value="MFS"/>
    <property type="match status" value="1"/>
</dbReference>
<evidence type="ECO:0000256" key="6">
    <source>
        <dbReference type="SAM" id="Phobius"/>
    </source>
</evidence>
<dbReference type="PANTHER" id="PTHR43124:SF3">
    <property type="entry name" value="CHLORAMPHENICOL EFFLUX PUMP RV0191"/>
    <property type="match status" value="1"/>
</dbReference>
<evidence type="ECO:0000256" key="2">
    <source>
        <dbReference type="ARBA" id="ARBA00022475"/>
    </source>
</evidence>
<feature type="transmembrane region" description="Helical" evidence="6">
    <location>
        <begin position="138"/>
        <end position="157"/>
    </location>
</feature>
<dbReference type="InterPro" id="IPR020846">
    <property type="entry name" value="MFS_dom"/>
</dbReference>
<keyword evidence="5 6" id="KW-0472">Membrane</keyword>
<dbReference type="EMBL" id="RAXV01000006">
    <property type="protein sequence ID" value="RKG33070.1"/>
    <property type="molecule type" value="Genomic_DNA"/>
</dbReference>
<evidence type="ECO:0000256" key="1">
    <source>
        <dbReference type="ARBA" id="ARBA00004651"/>
    </source>
</evidence>
<dbReference type="SUPFAM" id="SSF103473">
    <property type="entry name" value="MFS general substrate transporter"/>
    <property type="match status" value="1"/>
</dbReference>
<feature type="transmembrane region" description="Helical" evidence="6">
    <location>
        <begin position="366"/>
        <end position="384"/>
    </location>
</feature>
<dbReference type="InterPro" id="IPR050189">
    <property type="entry name" value="MFS_Efflux_Transporters"/>
</dbReference>
<feature type="transmembrane region" description="Helical" evidence="6">
    <location>
        <begin position="275"/>
        <end position="293"/>
    </location>
</feature>
<dbReference type="CDD" id="cd06174">
    <property type="entry name" value="MFS"/>
    <property type="match status" value="1"/>
</dbReference>
<dbReference type="PANTHER" id="PTHR43124">
    <property type="entry name" value="PURINE EFFLUX PUMP PBUE"/>
    <property type="match status" value="1"/>
</dbReference>
<feature type="transmembrane region" description="Helical" evidence="6">
    <location>
        <begin position="333"/>
        <end position="360"/>
    </location>
</feature>
<evidence type="ECO:0000256" key="3">
    <source>
        <dbReference type="ARBA" id="ARBA00022692"/>
    </source>
</evidence>
<keyword evidence="4 6" id="KW-1133">Transmembrane helix</keyword>
<dbReference type="GO" id="GO:0005886">
    <property type="term" value="C:plasma membrane"/>
    <property type="evidence" value="ECO:0007669"/>
    <property type="project" value="UniProtKB-SubCell"/>
</dbReference>
<accession>A0A3A8EQP3</accession>
<comment type="subcellular location">
    <subcellularLocation>
        <location evidence="1">Cell membrane</location>
        <topology evidence="1">Multi-pass membrane protein</topology>
    </subcellularLocation>
</comment>
<dbReference type="InterPro" id="IPR011701">
    <property type="entry name" value="MFS"/>
</dbReference>
<reference evidence="8 9" key="1">
    <citation type="submission" date="2018-09" db="EMBL/GenBank/DDBJ databases">
        <title>The draft genome of Acinetobacter spp. strains.</title>
        <authorList>
            <person name="Qin J."/>
            <person name="Feng Y."/>
            <person name="Zong Z."/>
        </authorList>
    </citation>
    <scope>NUCLEOTIDE SEQUENCE [LARGE SCALE GENOMIC DNA]</scope>
    <source>
        <strain evidence="8 9">WCHAc060012</strain>
    </source>
</reference>
<dbReference type="RefSeq" id="WP_120401730.1">
    <property type="nucleotide sequence ID" value="NZ_RAXV01000006.1"/>
</dbReference>
<feature type="transmembrane region" description="Helical" evidence="6">
    <location>
        <begin position="209"/>
        <end position="234"/>
    </location>
</feature>
<evidence type="ECO:0000313" key="8">
    <source>
        <dbReference type="EMBL" id="RKG33070.1"/>
    </source>
</evidence>
<keyword evidence="2" id="KW-1003">Cell membrane</keyword>
<dbReference type="Pfam" id="PF07690">
    <property type="entry name" value="MFS_1"/>
    <property type="match status" value="1"/>
</dbReference>
<evidence type="ECO:0000259" key="7">
    <source>
        <dbReference type="PROSITE" id="PS50850"/>
    </source>
</evidence>
<evidence type="ECO:0000313" key="9">
    <source>
        <dbReference type="Proteomes" id="UP000282388"/>
    </source>
</evidence>
<sequence>MSYRIQWLGKDLWVIGAGFAAAMHIGKLPVAIPVLQAELGLTLVQSGLLLSFIQCAGMCFALLLGSYTAKLGLKRCVLLGLALLTAASICAGLMQSVLSLFVMRTIEGFGFLLVTLSGPALIRELAPAHSLPMKMGLWTAYMGGGMGIALMAAPLLMQQWSWPAIWFGFSAVTFFFLVMIALMIPKPVPVTQPVQMRSLIRMTLRHPPAWLLACIFGTYAGQWFALVGFMPTIYEQNQIAPAVSGMLTAGVSIANAVGTFACGIMLQRGLNAKKLMQSGFAILIFCAFSFYAFKTQMPFVLQYASVFSFSLFGGLVAASIFSQALHFAPSPSAISTTIGLILQFSALSQFVLPPCIAWLVSLTGTWLWAGVVMSVLSLFGIWFTQHLFTKTFIQTV</sequence>
<feature type="transmembrane region" description="Helical" evidence="6">
    <location>
        <begin position="299"/>
        <end position="321"/>
    </location>
</feature>
<feature type="transmembrane region" description="Helical" evidence="6">
    <location>
        <begin position="163"/>
        <end position="188"/>
    </location>
</feature>
<evidence type="ECO:0000256" key="4">
    <source>
        <dbReference type="ARBA" id="ARBA00022989"/>
    </source>
</evidence>
<organism evidence="8 9">
    <name type="scientific">Acinetobacter tianfuensis</name>
    <dbReference type="NCBI Taxonomy" id="2419603"/>
    <lineage>
        <taxon>Bacteria</taxon>
        <taxon>Pseudomonadati</taxon>
        <taxon>Pseudomonadota</taxon>
        <taxon>Gammaproteobacteria</taxon>
        <taxon>Moraxellales</taxon>
        <taxon>Moraxellaceae</taxon>
        <taxon>Acinetobacter</taxon>
    </lineage>
</organism>